<evidence type="ECO:0000256" key="8">
    <source>
        <dbReference type="SAM" id="Coils"/>
    </source>
</evidence>
<dbReference type="Proteomes" id="UP001627154">
    <property type="component" value="Unassembled WGS sequence"/>
</dbReference>
<dbReference type="AlphaFoldDB" id="A0ABD2XFM6"/>
<dbReference type="PANTHER" id="PTHR11804">
    <property type="entry name" value="PROTEASE M3 THIMET OLIGOPEPTIDASE-RELATED"/>
    <property type="match status" value="1"/>
</dbReference>
<name>A0ABD2XFM6_9HYME</name>
<dbReference type="Gene3D" id="1.10.1370.10">
    <property type="entry name" value="Neurolysin, domain 3"/>
    <property type="match status" value="1"/>
</dbReference>
<dbReference type="Pfam" id="PF01432">
    <property type="entry name" value="Peptidase_M3"/>
    <property type="match status" value="1"/>
</dbReference>
<feature type="coiled-coil region" evidence="8">
    <location>
        <begin position="186"/>
        <end position="213"/>
    </location>
</feature>
<organism evidence="10 11">
    <name type="scientific">Trichogramma kaykai</name>
    <dbReference type="NCBI Taxonomy" id="54128"/>
    <lineage>
        <taxon>Eukaryota</taxon>
        <taxon>Metazoa</taxon>
        <taxon>Ecdysozoa</taxon>
        <taxon>Arthropoda</taxon>
        <taxon>Hexapoda</taxon>
        <taxon>Insecta</taxon>
        <taxon>Pterygota</taxon>
        <taxon>Neoptera</taxon>
        <taxon>Endopterygota</taxon>
        <taxon>Hymenoptera</taxon>
        <taxon>Apocrita</taxon>
        <taxon>Proctotrupomorpha</taxon>
        <taxon>Chalcidoidea</taxon>
        <taxon>Trichogrammatidae</taxon>
        <taxon>Trichogramma</taxon>
    </lineage>
</organism>
<protein>
    <recommendedName>
        <fullName evidence="9">Peptidase M3A/M3B catalytic domain-containing protein</fullName>
    </recommendedName>
</protein>
<keyword evidence="3 7" id="KW-0479">Metal-binding</keyword>
<evidence type="ECO:0000256" key="6">
    <source>
        <dbReference type="ARBA" id="ARBA00023049"/>
    </source>
</evidence>
<keyword evidence="5 7" id="KW-0862">Zinc</keyword>
<keyword evidence="8" id="KW-0175">Coiled coil</keyword>
<keyword evidence="11" id="KW-1185">Reference proteome</keyword>
<comment type="caution">
    <text evidence="10">The sequence shown here is derived from an EMBL/GenBank/DDBJ whole genome shotgun (WGS) entry which is preliminary data.</text>
</comment>
<dbReference type="Gene3D" id="1.10.1370.40">
    <property type="match status" value="1"/>
</dbReference>
<evidence type="ECO:0000256" key="1">
    <source>
        <dbReference type="ARBA" id="ARBA00006040"/>
    </source>
</evidence>
<dbReference type="InterPro" id="IPR024077">
    <property type="entry name" value="Neurolysin/TOP_dom2"/>
</dbReference>
<proteinExistence type="inferred from homology"/>
<dbReference type="PANTHER" id="PTHR11804:SF83">
    <property type="entry name" value="LD37516P"/>
    <property type="match status" value="1"/>
</dbReference>
<dbReference type="GO" id="GO:0006508">
    <property type="term" value="P:proteolysis"/>
    <property type="evidence" value="ECO:0007669"/>
    <property type="project" value="UniProtKB-KW"/>
</dbReference>
<keyword evidence="6 7" id="KW-0482">Metalloprotease</keyword>
<evidence type="ECO:0000256" key="2">
    <source>
        <dbReference type="ARBA" id="ARBA00022670"/>
    </source>
</evidence>
<evidence type="ECO:0000256" key="3">
    <source>
        <dbReference type="ARBA" id="ARBA00022723"/>
    </source>
</evidence>
<dbReference type="GO" id="GO:0008237">
    <property type="term" value="F:metallopeptidase activity"/>
    <property type="evidence" value="ECO:0007669"/>
    <property type="project" value="UniProtKB-KW"/>
</dbReference>
<dbReference type="SUPFAM" id="SSF55486">
    <property type="entry name" value="Metalloproteases ('zincins'), catalytic domain"/>
    <property type="match status" value="1"/>
</dbReference>
<evidence type="ECO:0000259" key="9">
    <source>
        <dbReference type="Pfam" id="PF01432"/>
    </source>
</evidence>
<evidence type="ECO:0000313" key="10">
    <source>
        <dbReference type="EMBL" id="KAL3404040.1"/>
    </source>
</evidence>
<dbReference type="EMBL" id="JBJJXI010000027">
    <property type="protein sequence ID" value="KAL3404040.1"/>
    <property type="molecule type" value="Genomic_DNA"/>
</dbReference>
<keyword evidence="2 7" id="KW-0645">Protease</keyword>
<comment type="similarity">
    <text evidence="1 7">Belongs to the peptidase M3 family.</text>
</comment>
<gene>
    <name evidence="10" type="ORF">TKK_003423</name>
</gene>
<evidence type="ECO:0000256" key="4">
    <source>
        <dbReference type="ARBA" id="ARBA00022801"/>
    </source>
</evidence>
<comment type="cofactor">
    <cofactor evidence="7">
        <name>Zn(2+)</name>
        <dbReference type="ChEBI" id="CHEBI:29105"/>
    </cofactor>
    <text evidence="7">Binds 1 zinc ion.</text>
</comment>
<accession>A0ABD2XFM6</accession>
<evidence type="ECO:0000313" key="11">
    <source>
        <dbReference type="Proteomes" id="UP001627154"/>
    </source>
</evidence>
<feature type="domain" description="Peptidase M3A/M3B catalytic" evidence="9">
    <location>
        <begin position="266"/>
        <end position="718"/>
    </location>
</feature>
<keyword evidence="4 7" id="KW-0378">Hydrolase</keyword>
<dbReference type="InterPro" id="IPR045090">
    <property type="entry name" value="Pept_M3A_M3B"/>
</dbReference>
<dbReference type="CDD" id="cd06456">
    <property type="entry name" value="M3A_DCP"/>
    <property type="match status" value="1"/>
</dbReference>
<evidence type="ECO:0000256" key="5">
    <source>
        <dbReference type="ARBA" id="ARBA00022833"/>
    </source>
</evidence>
<sequence length="720" mass="83696">MAAALRCGRRLLNLRNQALANVPKRCEGGFYVLLPEIGDIPDKYPLLKEETMLPEFNHFTIEKCFAAIGKQALELEQIVSKFENDLDTLEDKDIFEDVLEPIENMEMPLQMTLGISKVLYYGNQSLMPTKYYLSIHKRAWAAVCHKFYNKKIYEACKKVLETKKNLTEEQERILKKYVLEGKFYGLELTESERKRLHRLINQINNSKEEFRQKLEIGTNMFKHKITDPHQVKGLPDSFLKQIAADPKQFDSGPWIITLNPEIVKKFLEYCPDPMLRWNIWLANNLRCSKYGDDSIQTSSLVDNISADKTAMAKMLGFNNYSEMSMATKMVGSLENVHKFMNTLLQAAYPRQVEEMNQLSEFAQERGYDKIEQWDVPYWARKQRKTIYNYDDEILHEYFPLPNVLQGLFDLTKRLFNVEIVERERVDVWHRNVRFFDVYDLDISTTDNVGSFYLDSYAQSGNQDDGYVLLLRNKSQVHNNKALSSMINNFERPGKDGGPSFISFAAVQLLFGNFGHLLQQILTRVRSSEVAGLSNVEWDATGLSRSLMVNFVFEGEVLRNISSHYETGEPLNDQMIQSIISSRNHLAGYRLCQELYLSKFDLELHSQMRPWEKIMKQVWKEHFVFPEDKKDSHPCSWDDVFISDFGAAYFCDLYSRMLAADAYNAFREVPGDDEVERRKIGLRFKDTVLSLGGSVHASEVFRRFRGRDPCEKAFIKSLELD</sequence>
<reference evidence="10 11" key="1">
    <citation type="journal article" date="2024" name="bioRxiv">
        <title>A reference genome for Trichogramma kaykai: A tiny desert-dwelling parasitoid wasp with competing sex-ratio distorters.</title>
        <authorList>
            <person name="Culotta J."/>
            <person name="Lindsey A.R."/>
        </authorList>
    </citation>
    <scope>NUCLEOTIDE SEQUENCE [LARGE SCALE GENOMIC DNA]</scope>
    <source>
        <strain evidence="10 11">KSX58</strain>
    </source>
</reference>
<dbReference type="Gene3D" id="3.40.390.10">
    <property type="entry name" value="Collagenase (Catalytic Domain)"/>
    <property type="match status" value="1"/>
</dbReference>
<dbReference type="GO" id="GO:0046872">
    <property type="term" value="F:metal ion binding"/>
    <property type="evidence" value="ECO:0007669"/>
    <property type="project" value="UniProtKB-UniRule"/>
</dbReference>
<dbReference type="InterPro" id="IPR034005">
    <property type="entry name" value="M3A_DCP"/>
</dbReference>
<evidence type="ECO:0000256" key="7">
    <source>
        <dbReference type="RuleBase" id="RU003435"/>
    </source>
</evidence>
<dbReference type="InterPro" id="IPR001567">
    <property type="entry name" value="Pept_M3A_M3B_dom"/>
</dbReference>
<dbReference type="InterPro" id="IPR024079">
    <property type="entry name" value="MetalloPept_cat_dom_sf"/>
</dbReference>